<dbReference type="RefSeq" id="XP_019013596.1">
    <property type="nucleotide sequence ID" value="XM_019153435.1"/>
</dbReference>
<dbReference type="OrthoDB" id="10682713at2759"/>
<dbReference type="EMBL" id="CP144522">
    <property type="protein sequence ID" value="WWC69389.1"/>
    <property type="molecule type" value="Genomic_DNA"/>
</dbReference>
<evidence type="ECO:0000313" key="2">
    <source>
        <dbReference type="EMBL" id="WWC69389.1"/>
    </source>
</evidence>
<organism evidence="1">
    <name type="scientific">Kwoniella pini CBS 10737</name>
    <dbReference type="NCBI Taxonomy" id="1296096"/>
    <lineage>
        <taxon>Eukaryota</taxon>
        <taxon>Fungi</taxon>
        <taxon>Dikarya</taxon>
        <taxon>Basidiomycota</taxon>
        <taxon>Agaricomycotina</taxon>
        <taxon>Tremellomycetes</taxon>
        <taxon>Tremellales</taxon>
        <taxon>Cryptococcaceae</taxon>
        <taxon>Kwoniella</taxon>
    </lineage>
</organism>
<evidence type="ECO:0000313" key="3">
    <source>
        <dbReference type="Proteomes" id="UP000094020"/>
    </source>
</evidence>
<dbReference type="GeneID" id="30170035"/>
<dbReference type="Proteomes" id="UP000094020">
    <property type="component" value="Chromosome 4"/>
</dbReference>
<dbReference type="AlphaFoldDB" id="A0A1B9IA86"/>
<reference evidence="2" key="2">
    <citation type="submission" date="2013-07" db="EMBL/GenBank/DDBJ databases">
        <authorList>
            <consortium name="The Broad Institute Genome Sequencing Platform"/>
            <person name="Cuomo C."/>
            <person name="Litvintseva A."/>
            <person name="Chen Y."/>
            <person name="Heitman J."/>
            <person name="Sun S."/>
            <person name="Springer D."/>
            <person name="Dromer F."/>
            <person name="Young S.K."/>
            <person name="Zeng Q."/>
            <person name="Gargeya S."/>
            <person name="Fitzgerald M."/>
            <person name="Abouelleil A."/>
            <person name="Alvarado L."/>
            <person name="Berlin A.M."/>
            <person name="Chapman S.B."/>
            <person name="Dewar J."/>
            <person name="Goldberg J."/>
            <person name="Griggs A."/>
            <person name="Gujja S."/>
            <person name="Hansen M."/>
            <person name="Howarth C."/>
            <person name="Imamovic A."/>
            <person name="Larimer J."/>
            <person name="McCowan C."/>
            <person name="Murphy C."/>
            <person name="Pearson M."/>
            <person name="Priest M."/>
            <person name="Roberts A."/>
            <person name="Saif S."/>
            <person name="Shea T."/>
            <person name="Sykes S."/>
            <person name="Wortman J."/>
            <person name="Nusbaum C."/>
            <person name="Birren B."/>
        </authorList>
    </citation>
    <scope>NUCLEOTIDE SEQUENCE</scope>
    <source>
        <strain evidence="2">CBS 10737</strain>
    </source>
</reference>
<dbReference type="EMBL" id="KI894008">
    <property type="protein sequence ID" value="OCF52377.1"/>
    <property type="molecule type" value="Genomic_DNA"/>
</dbReference>
<sequence length="374" mass="42120">MLGNTNRRCDSFFDTDENDLTDSSFWMEEESEDLYKFASPPMDRWRYLLNLGETEVELGHSYLNLPTSIYSTMTANHPSTMEINNSALGLQGVPPPSSILSSTISSPNIDNHTSYTTEFSSIRKFNYLSLNNEDIGDEESKIIPIKATSPNSFELSPQEQFDLLSLNLMNISNNSNSNRQSINKKNLSLDSIEFNEDFEFGEISDSPELDLDLDLDLSDEILITPSEMNFLPLLIQRRNQELEAQPYMESQLHLNSITDFATYPSKIGCIGLGIDFGSTSSESNSIITPDDKSRFSSECIEDLVHSESQRSGIEQRGKSINWSSFSIQSLLSQDPDSNSTSTGKEEYEFENWFESIESSLLPSPFSYNSAMSTH</sequence>
<keyword evidence="3" id="KW-1185">Reference proteome</keyword>
<accession>A0A1B9IA86</accession>
<protein>
    <submittedName>
        <fullName evidence="1">Uncharacterized protein</fullName>
    </submittedName>
</protein>
<gene>
    <name evidence="1" type="ORF">I206_01666</name>
    <name evidence="2" type="ORF">I206_103328</name>
</gene>
<proteinExistence type="predicted"/>
<dbReference type="KEGG" id="kpin:30170035"/>
<name>A0A1B9IA86_9TREE</name>
<reference evidence="1" key="3">
    <citation type="submission" date="2016-07" db="EMBL/GenBank/DDBJ databases">
        <title>Evolution of pathogenesis and genome organization in the Tremellales.</title>
        <authorList>
            <person name="Cuomo C."/>
            <person name="Litvintseva A."/>
            <person name="Heitman J."/>
            <person name="Chen Y."/>
            <person name="Sun S."/>
            <person name="Springer D."/>
            <person name="Dromer F."/>
            <person name="Young S."/>
            <person name="Zeng Q."/>
            <person name="Chapman S."/>
            <person name="Gujja S."/>
            <person name="Saif S."/>
            <person name="Birren B."/>
        </authorList>
    </citation>
    <scope>NUCLEOTIDE SEQUENCE</scope>
    <source>
        <strain evidence="1">CBS 10737</strain>
    </source>
</reference>
<reference evidence="2" key="4">
    <citation type="submission" date="2024-02" db="EMBL/GenBank/DDBJ databases">
        <title>Comparative genomics of Cryptococcus and Kwoniella reveals pathogenesis evolution and contrasting modes of karyotype evolution via chromosome fusion or intercentromeric recombination.</title>
        <authorList>
            <person name="Coelho M.A."/>
            <person name="David-Palma M."/>
            <person name="Shea T."/>
            <person name="Bowers K."/>
            <person name="McGinley-Smith S."/>
            <person name="Mohammad A.W."/>
            <person name="Gnirke A."/>
            <person name="Yurkov A.M."/>
            <person name="Nowrousian M."/>
            <person name="Sun S."/>
            <person name="Cuomo C.A."/>
            <person name="Heitman J."/>
        </authorList>
    </citation>
    <scope>NUCLEOTIDE SEQUENCE</scope>
    <source>
        <strain evidence="2">CBS 10737</strain>
    </source>
</reference>
<reference evidence="1" key="1">
    <citation type="submission" date="2013-07" db="EMBL/GenBank/DDBJ databases">
        <title>The Genome Sequence of Cryptococcus pinus CBS10737.</title>
        <authorList>
            <consortium name="The Broad Institute Genome Sequencing Platform"/>
            <person name="Cuomo C."/>
            <person name="Litvintseva A."/>
            <person name="Chen Y."/>
            <person name="Heitman J."/>
            <person name="Sun S."/>
            <person name="Springer D."/>
            <person name="Dromer F."/>
            <person name="Young S.K."/>
            <person name="Zeng Q."/>
            <person name="Gargeya S."/>
            <person name="Fitzgerald M."/>
            <person name="Abouelleil A."/>
            <person name="Alvarado L."/>
            <person name="Berlin A.M."/>
            <person name="Chapman S.B."/>
            <person name="Dewar J."/>
            <person name="Goldberg J."/>
            <person name="Griggs A."/>
            <person name="Gujja S."/>
            <person name="Hansen M."/>
            <person name="Howarth C."/>
            <person name="Imamovic A."/>
            <person name="Larimer J."/>
            <person name="McCowan C."/>
            <person name="Murphy C."/>
            <person name="Pearson M."/>
            <person name="Priest M."/>
            <person name="Roberts A."/>
            <person name="Saif S."/>
            <person name="Shea T."/>
            <person name="Sykes S."/>
            <person name="Wortman J."/>
            <person name="Nusbaum C."/>
            <person name="Birren B."/>
        </authorList>
    </citation>
    <scope>NUCLEOTIDE SEQUENCE [LARGE SCALE GENOMIC DNA]</scope>
    <source>
        <strain evidence="1">CBS 10737</strain>
    </source>
</reference>
<evidence type="ECO:0000313" key="1">
    <source>
        <dbReference type="EMBL" id="OCF52377.1"/>
    </source>
</evidence>